<evidence type="ECO:0000313" key="1">
    <source>
        <dbReference type="EMBL" id="KAH9329218.1"/>
    </source>
</evidence>
<dbReference type="EMBL" id="JAHRHJ020000001">
    <property type="protein sequence ID" value="KAH9329218.1"/>
    <property type="molecule type" value="Genomic_DNA"/>
</dbReference>
<evidence type="ECO:0000313" key="2">
    <source>
        <dbReference type="Proteomes" id="UP000824469"/>
    </source>
</evidence>
<sequence>DLHLMSRTDEQILLASKVFDEAKSNLSRPWVFSVEWKIKVLEEALGELKNMWQKGEAFKACVMYSFQDIHFQIQNEAS</sequence>
<protein>
    <submittedName>
        <fullName evidence="1">Uncharacterized protein</fullName>
    </submittedName>
</protein>
<comment type="caution">
    <text evidence="1">The sequence shown here is derived from an EMBL/GenBank/DDBJ whole genome shotgun (WGS) entry which is preliminary data.</text>
</comment>
<gene>
    <name evidence="1" type="ORF">KI387_001326</name>
</gene>
<accession>A0AA38GVW3</accession>
<reference evidence="1 2" key="1">
    <citation type="journal article" date="2021" name="Nat. Plants">
        <title>The Taxus genome provides insights into paclitaxel biosynthesis.</title>
        <authorList>
            <person name="Xiong X."/>
            <person name="Gou J."/>
            <person name="Liao Q."/>
            <person name="Li Y."/>
            <person name="Zhou Q."/>
            <person name="Bi G."/>
            <person name="Li C."/>
            <person name="Du R."/>
            <person name="Wang X."/>
            <person name="Sun T."/>
            <person name="Guo L."/>
            <person name="Liang H."/>
            <person name="Lu P."/>
            <person name="Wu Y."/>
            <person name="Zhang Z."/>
            <person name="Ro D.K."/>
            <person name="Shang Y."/>
            <person name="Huang S."/>
            <person name="Yan J."/>
        </authorList>
    </citation>
    <scope>NUCLEOTIDE SEQUENCE [LARGE SCALE GENOMIC DNA]</scope>
    <source>
        <strain evidence="1">Ta-2019</strain>
    </source>
</reference>
<name>A0AA38GVW3_TAXCH</name>
<organism evidence="1 2">
    <name type="scientific">Taxus chinensis</name>
    <name type="common">Chinese yew</name>
    <name type="synonym">Taxus wallichiana var. chinensis</name>
    <dbReference type="NCBI Taxonomy" id="29808"/>
    <lineage>
        <taxon>Eukaryota</taxon>
        <taxon>Viridiplantae</taxon>
        <taxon>Streptophyta</taxon>
        <taxon>Embryophyta</taxon>
        <taxon>Tracheophyta</taxon>
        <taxon>Spermatophyta</taxon>
        <taxon>Pinopsida</taxon>
        <taxon>Pinidae</taxon>
        <taxon>Conifers II</taxon>
        <taxon>Cupressales</taxon>
        <taxon>Taxaceae</taxon>
        <taxon>Taxus</taxon>
    </lineage>
</organism>
<dbReference type="AlphaFoldDB" id="A0AA38GVW3"/>
<feature type="non-terminal residue" evidence="1">
    <location>
        <position position="78"/>
    </location>
</feature>
<dbReference type="Proteomes" id="UP000824469">
    <property type="component" value="Unassembled WGS sequence"/>
</dbReference>
<feature type="non-terminal residue" evidence="1">
    <location>
        <position position="1"/>
    </location>
</feature>
<keyword evidence="2" id="KW-1185">Reference proteome</keyword>
<proteinExistence type="predicted"/>